<sequence>MRPVGVIVEGKKLNLNNQQQQQFNKKQYLQRQNAKRDSTVAIGETPPPPLPNRATETTTAKSPSRKWTSAFRVVQSMTRFRNLPKVFFGFWFLIYLF</sequence>
<feature type="compositionally biased region" description="Polar residues" evidence="1">
    <location>
        <begin position="54"/>
        <end position="63"/>
    </location>
</feature>
<protein>
    <submittedName>
        <fullName evidence="3">Uncharacterized protein</fullName>
    </submittedName>
</protein>
<dbReference type="WBParaSite" id="Minc3s01466g24062">
    <property type="protein sequence ID" value="Minc3s01466g24062"/>
    <property type="gene ID" value="Minc3s01466g24062"/>
</dbReference>
<organism evidence="2 3">
    <name type="scientific">Meloidogyne incognita</name>
    <name type="common">Southern root-knot nematode worm</name>
    <name type="synonym">Oxyuris incognita</name>
    <dbReference type="NCBI Taxonomy" id="6306"/>
    <lineage>
        <taxon>Eukaryota</taxon>
        <taxon>Metazoa</taxon>
        <taxon>Ecdysozoa</taxon>
        <taxon>Nematoda</taxon>
        <taxon>Chromadorea</taxon>
        <taxon>Rhabditida</taxon>
        <taxon>Tylenchina</taxon>
        <taxon>Tylenchomorpha</taxon>
        <taxon>Tylenchoidea</taxon>
        <taxon>Meloidogynidae</taxon>
        <taxon>Meloidogyninae</taxon>
        <taxon>Meloidogyne</taxon>
        <taxon>Meloidogyne incognita group</taxon>
    </lineage>
</organism>
<dbReference type="AlphaFoldDB" id="A0A914M9A9"/>
<proteinExistence type="predicted"/>
<evidence type="ECO:0000313" key="2">
    <source>
        <dbReference type="Proteomes" id="UP000887563"/>
    </source>
</evidence>
<evidence type="ECO:0000313" key="3">
    <source>
        <dbReference type="WBParaSite" id="Minc3s01466g24062"/>
    </source>
</evidence>
<name>A0A914M9A9_MELIC</name>
<dbReference type="Proteomes" id="UP000887563">
    <property type="component" value="Unplaced"/>
</dbReference>
<feature type="region of interest" description="Disordered" evidence="1">
    <location>
        <begin position="32"/>
        <end position="63"/>
    </location>
</feature>
<accession>A0A914M9A9</accession>
<keyword evidence="2" id="KW-1185">Reference proteome</keyword>
<reference evidence="3" key="1">
    <citation type="submission" date="2022-11" db="UniProtKB">
        <authorList>
            <consortium name="WormBaseParasite"/>
        </authorList>
    </citation>
    <scope>IDENTIFICATION</scope>
</reference>
<evidence type="ECO:0000256" key="1">
    <source>
        <dbReference type="SAM" id="MobiDB-lite"/>
    </source>
</evidence>